<comment type="caution">
    <text evidence="1">The sequence shown here is derived from an EMBL/GenBank/DDBJ whole genome shotgun (WGS) entry which is preliminary data.</text>
</comment>
<evidence type="ECO:0000313" key="2">
    <source>
        <dbReference type="Proteomes" id="UP000283587"/>
    </source>
</evidence>
<dbReference type="OrthoDB" id="4954742at2"/>
<evidence type="ECO:0000313" key="1">
    <source>
        <dbReference type="EMBL" id="RJL22689.1"/>
    </source>
</evidence>
<dbReference type="Gene3D" id="3.90.1140.10">
    <property type="entry name" value="Cyclic phosphodiesterase"/>
    <property type="match status" value="1"/>
</dbReference>
<dbReference type="NCBIfam" id="TIGR03223">
    <property type="entry name" value="Phn_opern_protn"/>
    <property type="match status" value="1"/>
</dbReference>
<organism evidence="1 2">
    <name type="scientific">Paracoccus siganidrum</name>
    <dbReference type="NCBI Taxonomy" id="1276757"/>
    <lineage>
        <taxon>Bacteria</taxon>
        <taxon>Pseudomonadati</taxon>
        <taxon>Pseudomonadota</taxon>
        <taxon>Alphaproteobacteria</taxon>
        <taxon>Rhodobacterales</taxon>
        <taxon>Paracoccaceae</taxon>
        <taxon>Paracoccus</taxon>
    </lineage>
</organism>
<sequence length="226" mass="24682">MDQIKRFAVYYAPPPGDFADHASAWLGRDAVSGAPCAQPDLGLPASAITTEPRRYGFHGTLKPPFRLAPGRTPQALGQALADLAGDLAPVSLPGLRLARIGGFLALVPEGDAAPLAALAARVVAELDPFRAPLTGSEIARRRPERLSPRQRELLDLWGYPFVMEEFRFHLTLTDRLEPACADRTETALDAFFAPVLPRPFQLRDLCLFGEGQDGLFRLLHRYTLSG</sequence>
<dbReference type="PIRSF" id="PIRSF033328">
    <property type="entry name" value="Phest_Mll4975"/>
    <property type="match status" value="1"/>
</dbReference>
<keyword evidence="2" id="KW-1185">Reference proteome</keyword>
<accession>A0A419ACK8</accession>
<dbReference type="EMBL" id="QZEW01000001">
    <property type="protein sequence ID" value="RJL22689.1"/>
    <property type="molecule type" value="Genomic_DNA"/>
</dbReference>
<name>A0A419ACK8_9RHOB</name>
<dbReference type="RefSeq" id="WP_119896216.1">
    <property type="nucleotide sequence ID" value="NZ_QNRC01000003.1"/>
</dbReference>
<reference evidence="2" key="1">
    <citation type="submission" date="2018-09" db="EMBL/GenBank/DDBJ databases">
        <title>Paracoccus onubensis nov. sp. a moderate halophilic bacterium isolated from Gruta de las Maravillas (Aracena, Spain).</title>
        <authorList>
            <person name="Jurado V."/>
            <person name="Gutierrez-Patricio S."/>
            <person name="Gonzalez-Pimentel J.L."/>
            <person name="Miller A.Z."/>
            <person name="Laiz L."/>
            <person name="Saiz-Jimenez C."/>
        </authorList>
    </citation>
    <scope>NUCLEOTIDE SEQUENCE [LARGE SCALE GENOMIC DNA]</scope>
    <source>
        <strain evidence="2">DSM 26381</strain>
    </source>
</reference>
<dbReference type="InterPro" id="IPR009389">
    <property type="entry name" value="DUF1045"/>
</dbReference>
<protein>
    <submittedName>
        <fullName evidence="1">DUF1045 domain-containing protein</fullName>
    </submittedName>
</protein>
<proteinExistence type="predicted"/>
<dbReference type="Proteomes" id="UP000283587">
    <property type="component" value="Unassembled WGS sequence"/>
</dbReference>
<gene>
    <name evidence="1" type="ORF">D3P05_00405</name>
</gene>
<dbReference type="AlphaFoldDB" id="A0A419ACK8"/>
<dbReference type="Pfam" id="PF06299">
    <property type="entry name" value="DUF1045"/>
    <property type="match status" value="1"/>
</dbReference>